<keyword evidence="1" id="KW-0812">Transmembrane</keyword>
<feature type="transmembrane region" description="Helical" evidence="1">
    <location>
        <begin position="98"/>
        <end position="119"/>
    </location>
</feature>
<name>A0A1W1IA54_9BACT</name>
<accession>A0A1W1IA54</accession>
<proteinExistence type="predicted"/>
<sequence length="418" mass="45757">MMMRRLPAMPLEDPEPTPQVDEVDEVHSAVHPTLRGNRKLAVAWVCATVVGGVVLWYSAASQYSPTVTLGALIGLLVGYAGYGYSVKKKNTAQFADSLYYMGFLWALLALIVTFILWPAPKLTAEAVLPAFGYALVLTCAGMVLRLLTLYFQDTLTDRLLDVQDSIDQRVSTLLHEITEANMEISSFRDLAANDLRGSLHDLVRSLSDVREKLAEQQFAMGKTMTAGLESSVKDMLSRLSTMQMPQEILTAEVSKLITVMGRRGESFEAAAQRLEDGLTRTAETVASFGESLYGAEGVGQVEAAVKELSDTLKERTEQFLSMTTAFERSRAELDGQLNGLQSLRASFASVSGRLAAFETELKDITAASMSADVKNGLLNVQKAIQSSLEASRTIETTMRDVMSFLRVRVAEEHSGDKN</sequence>
<feature type="transmembrane region" description="Helical" evidence="1">
    <location>
        <begin position="66"/>
        <end position="86"/>
    </location>
</feature>
<dbReference type="EMBL" id="LT828648">
    <property type="protein sequence ID" value="SLM49872.1"/>
    <property type="molecule type" value="Genomic_DNA"/>
</dbReference>
<dbReference type="RefSeq" id="WP_155970362.1">
    <property type="nucleotide sequence ID" value="NZ_LT828648.1"/>
</dbReference>
<keyword evidence="3" id="KW-1185">Reference proteome</keyword>
<dbReference type="AlphaFoldDB" id="A0A1W1IA54"/>
<evidence type="ECO:0000313" key="3">
    <source>
        <dbReference type="Proteomes" id="UP000192042"/>
    </source>
</evidence>
<evidence type="ECO:0000256" key="1">
    <source>
        <dbReference type="SAM" id="Phobius"/>
    </source>
</evidence>
<dbReference type="STRING" id="1325564.NSJP_3705"/>
<dbReference type="Proteomes" id="UP000192042">
    <property type="component" value="Chromosome I"/>
</dbReference>
<gene>
    <name evidence="2" type="ORF">NSJP_3705</name>
</gene>
<reference evidence="2 3" key="1">
    <citation type="submission" date="2017-03" db="EMBL/GenBank/DDBJ databases">
        <authorList>
            <person name="Afonso C.L."/>
            <person name="Miller P.J."/>
            <person name="Scott M.A."/>
            <person name="Spackman E."/>
            <person name="Goraichik I."/>
            <person name="Dimitrov K.M."/>
            <person name="Suarez D.L."/>
            <person name="Swayne D.E."/>
        </authorList>
    </citation>
    <scope>NUCLEOTIDE SEQUENCE [LARGE SCALE GENOMIC DNA]</scope>
    <source>
        <strain evidence="2">Genome sequencing of Nitrospira japonica strain NJ11</strain>
    </source>
</reference>
<dbReference type="KEGG" id="nja:NSJP_3705"/>
<organism evidence="2 3">
    <name type="scientific">Nitrospira japonica</name>
    <dbReference type="NCBI Taxonomy" id="1325564"/>
    <lineage>
        <taxon>Bacteria</taxon>
        <taxon>Pseudomonadati</taxon>
        <taxon>Nitrospirota</taxon>
        <taxon>Nitrospiria</taxon>
        <taxon>Nitrospirales</taxon>
        <taxon>Nitrospiraceae</taxon>
        <taxon>Nitrospira</taxon>
    </lineage>
</organism>
<keyword evidence="1" id="KW-0472">Membrane</keyword>
<dbReference type="OrthoDB" id="9122612at2"/>
<evidence type="ECO:0000313" key="2">
    <source>
        <dbReference type="EMBL" id="SLM49872.1"/>
    </source>
</evidence>
<protein>
    <submittedName>
        <fullName evidence="2">Uncharacterized protein</fullName>
    </submittedName>
</protein>
<feature type="transmembrane region" description="Helical" evidence="1">
    <location>
        <begin position="40"/>
        <end position="60"/>
    </location>
</feature>
<keyword evidence="1" id="KW-1133">Transmembrane helix</keyword>
<feature type="transmembrane region" description="Helical" evidence="1">
    <location>
        <begin position="131"/>
        <end position="151"/>
    </location>
</feature>